<dbReference type="EMBL" id="JBHGPK010000016">
    <property type="protein sequence ID" value="MFC2253162.1"/>
    <property type="molecule type" value="Genomic_DNA"/>
</dbReference>
<dbReference type="CDD" id="cd11592">
    <property type="entry name" value="Agmatinase_PAH"/>
    <property type="match status" value="1"/>
</dbReference>
<reference evidence="5 6" key="1">
    <citation type="submission" date="2024-09" db="EMBL/GenBank/DDBJ databases">
        <title>Description of Labrys sedimenti sp. nov., isolated from a diclofenac-degrading enrichment culture, and genome-based reclassification of Labrys portucalensis as a later heterotypic synonym of Labrys neptuniae.</title>
        <authorList>
            <person name="Tancsics A."/>
            <person name="Csepanyi A."/>
        </authorList>
    </citation>
    <scope>NUCLEOTIDE SEQUENCE [LARGE SCALE GENOMIC DNA]</scope>
    <source>
        <strain evidence="5 6">LMG 23412</strain>
    </source>
</reference>
<evidence type="ECO:0000313" key="6">
    <source>
        <dbReference type="Proteomes" id="UP001595190"/>
    </source>
</evidence>
<organism evidence="5 6">
    <name type="scientific">Labrys neptuniae</name>
    <dbReference type="NCBI Taxonomy" id="376174"/>
    <lineage>
        <taxon>Bacteria</taxon>
        <taxon>Pseudomonadati</taxon>
        <taxon>Pseudomonadota</taxon>
        <taxon>Alphaproteobacteria</taxon>
        <taxon>Hyphomicrobiales</taxon>
        <taxon>Xanthobacteraceae</taxon>
        <taxon>Labrys</taxon>
    </lineage>
</organism>
<dbReference type="Gene3D" id="3.40.800.10">
    <property type="entry name" value="Ureohydrolase domain"/>
    <property type="match status" value="1"/>
</dbReference>
<dbReference type="Pfam" id="PF00491">
    <property type="entry name" value="Arginase"/>
    <property type="match status" value="1"/>
</dbReference>
<evidence type="ECO:0000256" key="4">
    <source>
        <dbReference type="RuleBase" id="RU003684"/>
    </source>
</evidence>
<dbReference type="EC" id="3.5.3.11" evidence="5"/>
<dbReference type="InterPro" id="IPR006035">
    <property type="entry name" value="Ureohydrolase"/>
</dbReference>
<evidence type="ECO:0000256" key="1">
    <source>
        <dbReference type="ARBA" id="ARBA00009227"/>
    </source>
</evidence>
<comment type="caution">
    <text evidence="5">The sequence shown here is derived from an EMBL/GenBank/DDBJ whole genome shotgun (WGS) entry which is preliminary data.</text>
</comment>
<dbReference type="Proteomes" id="UP001595190">
    <property type="component" value="Unassembled WGS sequence"/>
</dbReference>
<dbReference type="PRINTS" id="PR00116">
    <property type="entry name" value="ARGINASE"/>
</dbReference>
<dbReference type="InterPro" id="IPR020855">
    <property type="entry name" value="Ureohydrolase_Mn_BS"/>
</dbReference>
<dbReference type="GO" id="GO:0008783">
    <property type="term" value="F:agmatinase activity"/>
    <property type="evidence" value="ECO:0007669"/>
    <property type="project" value="UniProtKB-EC"/>
</dbReference>
<gene>
    <name evidence="5" type="primary">speB</name>
    <name evidence="5" type="ORF">ACETRX_26215</name>
</gene>
<keyword evidence="2" id="KW-0479">Metal-binding</keyword>
<dbReference type="NCBIfam" id="TIGR01230">
    <property type="entry name" value="agmatinase"/>
    <property type="match status" value="1"/>
</dbReference>
<dbReference type="InterPro" id="IPR023696">
    <property type="entry name" value="Ureohydrolase_dom_sf"/>
</dbReference>
<dbReference type="PIRSF" id="PIRSF036979">
    <property type="entry name" value="Arginase"/>
    <property type="match status" value="1"/>
</dbReference>
<evidence type="ECO:0000256" key="3">
    <source>
        <dbReference type="ARBA" id="ARBA00022801"/>
    </source>
</evidence>
<sequence length="293" mass="31275">MRLPMARPDEIDIALVGIPFDGGATNRTGARHGPREIRNQSSLVRRVHHVTGISPFDRIRAGDCGDAPINPLDLMASLESIEAFYAQIQAAGARPLTAGGDHLTTLPILRALAKQAPVGLVQFDAHSDTYDSFFGSRYNHGTPFRRAIEEGLVDPRRMIQIGIRGAISDAANYDFARAAGVRIVFIEEFMARGVADVMAEARAIIGDQPAYLSFDIDALDPSFAPGTGTPEIGGMSTREAQAMIRLMEGAHLVGADLVEVSPPLDPSGLTALTGATLMFELLCVMAGHNGRAS</sequence>
<evidence type="ECO:0000313" key="5">
    <source>
        <dbReference type="EMBL" id="MFC2253162.1"/>
    </source>
</evidence>
<comment type="similarity">
    <text evidence="1">Belongs to the arginase family. Agmatinase subfamily.</text>
</comment>
<protein>
    <submittedName>
        <fullName evidence="5">Agmatinase</fullName>
        <ecNumber evidence="5">3.5.3.11</ecNumber>
    </submittedName>
</protein>
<proteinExistence type="inferred from homology"/>
<dbReference type="InterPro" id="IPR005925">
    <property type="entry name" value="Agmatinase-rel"/>
</dbReference>
<dbReference type="RefSeq" id="WP_311941026.1">
    <property type="nucleotide sequence ID" value="NZ_JAVSCS010000030.1"/>
</dbReference>
<name>A0ABV6ZLY9_9HYPH</name>
<dbReference type="PANTHER" id="PTHR11358">
    <property type="entry name" value="ARGINASE/AGMATINASE"/>
    <property type="match status" value="1"/>
</dbReference>
<evidence type="ECO:0000256" key="2">
    <source>
        <dbReference type="ARBA" id="ARBA00022723"/>
    </source>
</evidence>
<accession>A0ABV6ZLY9</accession>
<dbReference type="PROSITE" id="PS51409">
    <property type="entry name" value="ARGINASE_2"/>
    <property type="match status" value="1"/>
</dbReference>
<dbReference type="PROSITE" id="PS01053">
    <property type="entry name" value="ARGINASE_1"/>
    <property type="match status" value="1"/>
</dbReference>
<dbReference type="PANTHER" id="PTHR11358:SF26">
    <property type="entry name" value="GUANIDINO ACID HYDROLASE, MITOCHONDRIAL"/>
    <property type="match status" value="1"/>
</dbReference>
<dbReference type="SUPFAM" id="SSF52768">
    <property type="entry name" value="Arginase/deacetylase"/>
    <property type="match status" value="1"/>
</dbReference>
<keyword evidence="3 4" id="KW-0378">Hydrolase</keyword>